<dbReference type="InterPro" id="IPR051695">
    <property type="entry name" value="Phosphoglycerate_Mutase"/>
</dbReference>
<dbReference type="SUPFAM" id="SSF53254">
    <property type="entry name" value="Phosphoglycerate mutase-like"/>
    <property type="match status" value="1"/>
</dbReference>
<evidence type="ECO:0000256" key="4">
    <source>
        <dbReference type="PIRSR" id="PIRSR613078-2"/>
    </source>
</evidence>
<dbReference type="GO" id="GO:0004331">
    <property type="term" value="F:fructose-2,6-bisphosphate 2-phosphatase activity"/>
    <property type="evidence" value="ECO:0007669"/>
    <property type="project" value="TreeGrafter"/>
</dbReference>
<protein>
    <recommendedName>
        <fullName evidence="2">Alpha-ribazole phosphatase</fullName>
        <ecNumber evidence="2">3.1.3.73</ecNumber>
    </recommendedName>
</protein>
<feature type="active site" description="Proton donor/acceptor" evidence="3">
    <location>
        <position position="83"/>
    </location>
</feature>
<evidence type="ECO:0000256" key="2">
    <source>
        <dbReference type="NCBIfam" id="TIGR03162"/>
    </source>
</evidence>
<dbReference type="EMBL" id="CP002175">
    <property type="protein sequence ID" value="ADO77665.1"/>
    <property type="molecule type" value="Genomic_DNA"/>
</dbReference>
<dbReference type="EC" id="3.1.3.73" evidence="2"/>
<feature type="active site" description="Tele-phosphohistidine intermediate" evidence="3">
    <location>
        <position position="10"/>
    </location>
</feature>
<dbReference type="GO" id="GO:0043456">
    <property type="term" value="P:regulation of pentose-phosphate shunt"/>
    <property type="evidence" value="ECO:0007669"/>
    <property type="project" value="TreeGrafter"/>
</dbReference>
<dbReference type="OrthoDB" id="9781415at2"/>
<evidence type="ECO:0000313" key="5">
    <source>
        <dbReference type="EMBL" id="ADO77665.1"/>
    </source>
</evidence>
<dbReference type="NCBIfam" id="TIGR03162">
    <property type="entry name" value="ribazole_cobC"/>
    <property type="match status" value="1"/>
</dbReference>
<dbReference type="PATRIC" id="fig|572479.3.peg.1558"/>
<dbReference type="eggNOG" id="COG0406">
    <property type="taxonomic scope" value="Bacteria"/>
</dbReference>
<keyword evidence="1" id="KW-0378">Hydrolase</keyword>
<gene>
    <name evidence="5" type="ordered locus">Hprae_1538</name>
</gene>
<dbReference type="GO" id="GO:0043755">
    <property type="term" value="F:alpha-ribazole phosphatase activity"/>
    <property type="evidence" value="ECO:0007669"/>
    <property type="project" value="UniProtKB-UniRule"/>
</dbReference>
<evidence type="ECO:0000256" key="3">
    <source>
        <dbReference type="PIRSR" id="PIRSR613078-1"/>
    </source>
</evidence>
<dbReference type="KEGG" id="hpk:Hprae_1538"/>
<name>E3DP32_HALPG</name>
<accession>E3DP32</accession>
<evidence type="ECO:0000313" key="6">
    <source>
        <dbReference type="Proteomes" id="UP000006866"/>
    </source>
</evidence>
<sequence length="202" mass="23368">METELYLLRHGQTDWNKQSIFQGQTDIELNETGIAEAKKAATIFTEIKLDHIYSSDLKRAQKTASFVAAQKNLDVQEDINIREMNFGDWEGLKFDQIKEQYKEELKAWQDDPLQNPPSNGEQMLDFKKRIVNFFNQIIEKNKGDKILVVTHGGVIKLYLSVVLGSELADFWQFQIDNCSVTELKIYDDSIILSKLNFTNDLK</sequence>
<dbReference type="AlphaFoldDB" id="E3DP32"/>
<dbReference type="GO" id="GO:0005829">
    <property type="term" value="C:cytosol"/>
    <property type="evidence" value="ECO:0007669"/>
    <property type="project" value="TreeGrafter"/>
</dbReference>
<reference evidence="5 6" key="2">
    <citation type="journal article" date="2011" name="Stand. Genomic Sci.">
        <title>Complete genome sequence of the extremely halophilic Halanaerobium praevalens type strain (GSL).</title>
        <authorList>
            <person name="Ivanova N."/>
            <person name="Sikorski J."/>
            <person name="Chertkov O."/>
            <person name="Nolan M."/>
            <person name="Lucas S."/>
            <person name="Hammon N."/>
            <person name="Deshpande S."/>
            <person name="Cheng J.F."/>
            <person name="Tapia R."/>
            <person name="Han C."/>
            <person name="Goodwin L."/>
            <person name="Pitluck S."/>
            <person name="Huntemann M."/>
            <person name="Liolios K."/>
            <person name="Pagani I."/>
            <person name="Mavromatis K."/>
            <person name="Ovchinikova G."/>
            <person name="Pati A."/>
            <person name="Chen A."/>
            <person name="Palaniappan K."/>
            <person name="Land M."/>
            <person name="Hauser L."/>
            <person name="Brambilla E.M."/>
            <person name="Kannan K.P."/>
            <person name="Rohde M."/>
            <person name="Tindall B.J."/>
            <person name="Goker M."/>
            <person name="Detter J.C."/>
            <person name="Woyke T."/>
            <person name="Bristow J."/>
            <person name="Eisen J.A."/>
            <person name="Markowitz V."/>
            <person name="Hugenholtz P."/>
            <person name="Kyrpides N.C."/>
            <person name="Klenk H.P."/>
            <person name="Lapidus A."/>
        </authorList>
    </citation>
    <scope>NUCLEOTIDE SEQUENCE [LARGE SCALE GENOMIC DNA]</scope>
    <source>
        <strain evidence="6">ATCC 33744 / DSM 2228 / GSL</strain>
    </source>
</reference>
<evidence type="ECO:0000256" key="1">
    <source>
        <dbReference type="ARBA" id="ARBA00022801"/>
    </source>
</evidence>
<dbReference type="Gene3D" id="3.40.50.1240">
    <property type="entry name" value="Phosphoglycerate mutase-like"/>
    <property type="match status" value="1"/>
</dbReference>
<feature type="binding site" evidence="4">
    <location>
        <begin position="9"/>
        <end position="16"/>
    </location>
    <ligand>
        <name>substrate</name>
    </ligand>
</feature>
<dbReference type="SMART" id="SM00855">
    <property type="entry name" value="PGAM"/>
    <property type="match status" value="1"/>
</dbReference>
<dbReference type="InterPro" id="IPR013078">
    <property type="entry name" value="His_Pase_superF_clade-1"/>
</dbReference>
<dbReference type="InterPro" id="IPR001345">
    <property type="entry name" value="PG/BPGM_mutase_AS"/>
</dbReference>
<dbReference type="GO" id="GO:0009236">
    <property type="term" value="P:cobalamin biosynthetic process"/>
    <property type="evidence" value="ECO:0007669"/>
    <property type="project" value="UniProtKB-UniRule"/>
</dbReference>
<organism evidence="5 6">
    <name type="scientific">Halanaerobium praevalens (strain ATCC 33744 / DSM 2228 / GSL)</name>
    <dbReference type="NCBI Taxonomy" id="572479"/>
    <lineage>
        <taxon>Bacteria</taxon>
        <taxon>Bacillati</taxon>
        <taxon>Bacillota</taxon>
        <taxon>Clostridia</taxon>
        <taxon>Halanaerobiales</taxon>
        <taxon>Halanaerobiaceae</taxon>
        <taxon>Halanaerobium</taxon>
    </lineage>
</organism>
<dbReference type="CDD" id="cd07067">
    <property type="entry name" value="HP_PGM_like"/>
    <property type="match status" value="1"/>
</dbReference>
<dbReference type="HOGENOM" id="CLU_033323_8_4_9"/>
<dbReference type="Pfam" id="PF00300">
    <property type="entry name" value="His_Phos_1"/>
    <property type="match status" value="1"/>
</dbReference>
<keyword evidence="6" id="KW-1185">Reference proteome</keyword>
<dbReference type="STRING" id="572479.Hprae_1538"/>
<feature type="binding site" evidence="4">
    <location>
        <position position="59"/>
    </location>
    <ligand>
        <name>substrate</name>
    </ligand>
</feature>
<dbReference type="PROSITE" id="PS00175">
    <property type="entry name" value="PG_MUTASE"/>
    <property type="match status" value="1"/>
</dbReference>
<dbReference type="GO" id="GO:0045820">
    <property type="term" value="P:negative regulation of glycolytic process"/>
    <property type="evidence" value="ECO:0007669"/>
    <property type="project" value="TreeGrafter"/>
</dbReference>
<dbReference type="PANTHER" id="PTHR46517:SF1">
    <property type="entry name" value="FRUCTOSE-2,6-BISPHOSPHATASE TIGAR"/>
    <property type="match status" value="1"/>
</dbReference>
<dbReference type="RefSeq" id="WP_014553688.1">
    <property type="nucleotide sequence ID" value="NC_017455.1"/>
</dbReference>
<proteinExistence type="predicted"/>
<dbReference type="InterPro" id="IPR029033">
    <property type="entry name" value="His_PPase_superfam"/>
</dbReference>
<reference evidence="6" key="1">
    <citation type="submission" date="2010-10" db="EMBL/GenBank/DDBJ databases">
        <title>The complete genome of Halanaerobium praevalens DSM 2228.</title>
        <authorList>
            <consortium name="US DOE Joint Genome Institute (JGI-PGF)"/>
            <person name="Lucas S."/>
            <person name="Copeland A."/>
            <person name="Lapidus A."/>
            <person name="Glavina del Rio T."/>
            <person name="Dalin E."/>
            <person name="Tice H."/>
            <person name="Bruce D."/>
            <person name="Goodwin L."/>
            <person name="Pitluck S."/>
            <person name="Kyrpides N."/>
            <person name="Mavromatis K."/>
            <person name="Ivanova N."/>
            <person name="Ovchinnikova G."/>
            <person name="Chertkov O."/>
            <person name="Detter J.C."/>
            <person name="Han C."/>
            <person name="Larimer F."/>
            <person name="Land M."/>
            <person name="Hauser L."/>
            <person name="Markowitz V."/>
            <person name="Cheng J.-F."/>
            <person name="Hugenholtz P."/>
            <person name="Woyke T."/>
            <person name="Wu D."/>
            <person name="Tindall B."/>
            <person name="Pomrenke H.G."/>
            <person name="Brambilla E."/>
            <person name="Klenk H.-P."/>
            <person name="Eisen J.A."/>
        </authorList>
    </citation>
    <scope>NUCLEOTIDE SEQUENCE [LARGE SCALE GENOMIC DNA]</scope>
    <source>
        <strain evidence="6">ATCC 33744 / DSM 2228 / GSL</strain>
    </source>
</reference>
<dbReference type="PANTHER" id="PTHR46517">
    <property type="entry name" value="FRUCTOSE-2,6-BISPHOSPHATASE TIGAR"/>
    <property type="match status" value="1"/>
</dbReference>
<dbReference type="InterPro" id="IPR017578">
    <property type="entry name" value="Ribazole_CobC"/>
</dbReference>
<dbReference type="Proteomes" id="UP000006866">
    <property type="component" value="Chromosome"/>
</dbReference>
<dbReference type="PIRSF" id="PIRSF000709">
    <property type="entry name" value="6PFK_2-Ptase"/>
    <property type="match status" value="1"/>
</dbReference>